<comment type="catalytic activity">
    <reaction evidence="1">
        <text>Random hydrolysis of (1-&gt;4)-beta-D-mannosidic linkages in mannans, galactomannans and glucomannans.</text>
        <dbReference type="EC" id="3.2.1.78"/>
    </reaction>
</comment>
<comment type="subcellular location">
    <subcellularLocation>
        <location evidence="2">Secreted</location>
    </subcellularLocation>
</comment>
<keyword evidence="5" id="KW-0964">Secreted</keyword>
<dbReference type="EMBL" id="JAMRDG010000001">
    <property type="protein sequence ID" value="KAJ3700248.1"/>
    <property type="molecule type" value="Genomic_DNA"/>
</dbReference>
<comment type="caution">
    <text evidence="11">The sequence shown here is derived from an EMBL/GenBank/DDBJ whole genome shotgun (WGS) entry which is preliminary data.</text>
</comment>
<dbReference type="SUPFAM" id="SSF51445">
    <property type="entry name" value="(Trans)glycosidases"/>
    <property type="match status" value="1"/>
</dbReference>
<dbReference type="AlphaFoldDB" id="A0AAD5ZLX0"/>
<feature type="domain" description="Glycoside hydrolase family 5" evidence="10">
    <location>
        <begin position="32"/>
        <end position="364"/>
    </location>
</feature>
<feature type="signal peptide" evidence="9">
    <location>
        <begin position="1"/>
        <end position="23"/>
    </location>
</feature>
<dbReference type="Proteomes" id="UP001210211">
    <property type="component" value="Unassembled WGS sequence"/>
</dbReference>
<dbReference type="PANTHER" id="PTHR31451">
    <property type="match status" value="1"/>
</dbReference>
<keyword evidence="6 9" id="KW-0732">Signal</keyword>
<dbReference type="GO" id="GO:0000272">
    <property type="term" value="P:polysaccharide catabolic process"/>
    <property type="evidence" value="ECO:0007669"/>
    <property type="project" value="InterPro"/>
</dbReference>
<evidence type="ECO:0000256" key="8">
    <source>
        <dbReference type="ARBA" id="ARBA00023295"/>
    </source>
</evidence>
<evidence type="ECO:0000256" key="2">
    <source>
        <dbReference type="ARBA" id="ARBA00004613"/>
    </source>
</evidence>
<evidence type="ECO:0000256" key="9">
    <source>
        <dbReference type="SAM" id="SignalP"/>
    </source>
</evidence>
<evidence type="ECO:0000256" key="4">
    <source>
        <dbReference type="ARBA" id="ARBA00012706"/>
    </source>
</evidence>
<reference evidence="11 12" key="1">
    <citation type="journal article" date="2022" name="Cell">
        <title>Repeat-based holocentromeres influence genome architecture and karyotype evolution.</title>
        <authorList>
            <person name="Hofstatter P.G."/>
            <person name="Thangavel G."/>
            <person name="Lux T."/>
            <person name="Neumann P."/>
            <person name="Vondrak T."/>
            <person name="Novak P."/>
            <person name="Zhang M."/>
            <person name="Costa L."/>
            <person name="Castellani M."/>
            <person name="Scott A."/>
            <person name="Toegelov H."/>
            <person name="Fuchs J."/>
            <person name="Mata-Sucre Y."/>
            <person name="Dias Y."/>
            <person name="Vanzela A.L.L."/>
            <person name="Huettel B."/>
            <person name="Almeida C.C.S."/>
            <person name="Simkova H."/>
            <person name="Souza G."/>
            <person name="Pedrosa-Harand A."/>
            <person name="Macas J."/>
            <person name="Mayer K.F.X."/>
            <person name="Houben A."/>
            <person name="Marques A."/>
        </authorList>
    </citation>
    <scope>NUCLEOTIDE SEQUENCE [LARGE SCALE GENOMIC DNA]</scope>
    <source>
        <strain evidence="11">RhyTen1mFocal</strain>
    </source>
</reference>
<proteinExistence type="inferred from homology"/>
<keyword evidence="7" id="KW-0378">Hydrolase</keyword>
<keyword evidence="12" id="KW-1185">Reference proteome</keyword>
<dbReference type="Pfam" id="PF26410">
    <property type="entry name" value="GH5_mannosidase"/>
    <property type="match status" value="1"/>
</dbReference>
<sequence length="402" mass="45420">MMINKELIGTLVFTVLLLRSVTSDDSYGNGGFVRTSGTHFVVNGRPYYTNGFNAYWLMYMASDPSDRSKISDTFEEASRLGVNVIRTWAFSDGGYNRPLQVSPGSYNEQMFKGLDFVISEAKKHGIYLILSLVNNWEDFGGKKQYVQWARDKGHYLNSDDDFFTDEVVKQYYKNHIKAVLTRVNSISGLMYKDDPTIFAWELINEPRCQNDLPGRILQNWITEMANHVKSIDNKHLLEIGLEGFYGESVPDRKQFNPGYEVGTDFISNNKIQGVDFATIHAYPDQWISGSNDEAQLVFTKNWLESHIQDAAALGKPLMFTEFGKSSRSSGYNVSVRDFFLRKIYDVIYASARAGGACAGGLFWQVMAQGMEGWSDGYEVVFSQCPSTASVIQQQSRRIAGLN</sequence>
<gene>
    <name evidence="11" type="ORF">LUZ61_003953</name>
</gene>
<organism evidence="11 12">
    <name type="scientific">Rhynchospora tenuis</name>
    <dbReference type="NCBI Taxonomy" id="198213"/>
    <lineage>
        <taxon>Eukaryota</taxon>
        <taxon>Viridiplantae</taxon>
        <taxon>Streptophyta</taxon>
        <taxon>Embryophyta</taxon>
        <taxon>Tracheophyta</taxon>
        <taxon>Spermatophyta</taxon>
        <taxon>Magnoliopsida</taxon>
        <taxon>Liliopsida</taxon>
        <taxon>Poales</taxon>
        <taxon>Cyperaceae</taxon>
        <taxon>Cyperoideae</taxon>
        <taxon>Rhynchosporeae</taxon>
        <taxon>Rhynchospora</taxon>
    </lineage>
</organism>
<dbReference type="FunFam" id="3.20.20.80:FF:000012">
    <property type="entry name" value="Mannan endo-1,4-beta-mannosidase 6"/>
    <property type="match status" value="1"/>
</dbReference>
<dbReference type="EC" id="3.2.1.78" evidence="4"/>
<evidence type="ECO:0000256" key="6">
    <source>
        <dbReference type="ARBA" id="ARBA00022729"/>
    </source>
</evidence>
<evidence type="ECO:0000313" key="11">
    <source>
        <dbReference type="EMBL" id="KAJ3700248.1"/>
    </source>
</evidence>
<evidence type="ECO:0000256" key="5">
    <source>
        <dbReference type="ARBA" id="ARBA00022525"/>
    </source>
</evidence>
<dbReference type="GO" id="GO:0016985">
    <property type="term" value="F:mannan endo-1,4-beta-mannosidase activity"/>
    <property type="evidence" value="ECO:0007669"/>
    <property type="project" value="UniProtKB-EC"/>
</dbReference>
<dbReference type="InterPro" id="IPR045053">
    <property type="entry name" value="MAN-like"/>
</dbReference>
<comment type="similarity">
    <text evidence="3">Belongs to the glycosyl hydrolase 5 (cellulase A) family.</text>
</comment>
<dbReference type="InterPro" id="IPR017853">
    <property type="entry name" value="GH"/>
</dbReference>
<keyword evidence="8" id="KW-0326">Glycosidase</keyword>
<dbReference type="PANTHER" id="PTHR31451:SF39">
    <property type="entry name" value="MANNAN ENDO-1,4-BETA-MANNOSIDASE 1"/>
    <property type="match status" value="1"/>
</dbReference>
<evidence type="ECO:0000259" key="10">
    <source>
        <dbReference type="Pfam" id="PF26410"/>
    </source>
</evidence>
<protein>
    <recommendedName>
        <fullName evidence="4">mannan endo-1,4-beta-mannosidase</fullName>
        <ecNumber evidence="4">3.2.1.78</ecNumber>
    </recommendedName>
</protein>
<evidence type="ECO:0000313" key="12">
    <source>
        <dbReference type="Proteomes" id="UP001210211"/>
    </source>
</evidence>
<accession>A0AAD5ZLX0</accession>
<dbReference type="Gene3D" id="3.20.20.80">
    <property type="entry name" value="Glycosidases"/>
    <property type="match status" value="1"/>
</dbReference>
<evidence type="ECO:0000256" key="1">
    <source>
        <dbReference type="ARBA" id="ARBA00001678"/>
    </source>
</evidence>
<dbReference type="GO" id="GO:0005576">
    <property type="term" value="C:extracellular region"/>
    <property type="evidence" value="ECO:0007669"/>
    <property type="project" value="UniProtKB-SubCell"/>
</dbReference>
<dbReference type="InterPro" id="IPR001547">
    <property type="entry name" value="Glyco_hydro_5"/>
</dbReference>
<name>A0AAD5ZLX0_9POAL</name>
<feature type="chain" id="PRO_5042146848" description="mannan endo-1,4-beta-mannosidase" evidence="9">
    <location>
        <begin position="24"/>
        <end position="402"/>
    </location>
</feature>
<evidence type="ECO:0000256" key="7">
    <source>
        <dbReference type="ARBA" id="ARBA00022801"/>
    </source>
</evidence>
<evidence type="ECO:0000256" key="3">
    <source>
        <dbReference type="ARBA" id="ARBA00005641"/>
    </source>
</evidence>